<dbReference type="OrthoDB" id="573082at2"/>
<gene>
    <name evidence="1" type="ORF">HMPREF2137_07735</name>
</gene>
<dbReference type="AlphaFoldDB" id="A0A095ZIF1"/>
<dbReference type="EMBL" id="JRNN01000067">
    <property type="protein sequence ID" value="KGF34493.1"/>
    <property type="molecule type" value="Genomic_DNA"/>
</dbReference>
<dbReference type="Pfam" id="PF05973">
    <property type="entry name" value="Gp49"/>
    <property type="match status" value="1"/>
</dbReference>
<dbReference type="InterPro" id="IPR009241">
    <property type="entry name" value="HigB-like"/>
</dbReference>
<evidence type="ECO:0000313" key="1">
    <source>
        <dbReference type="EMBL" id="KGF34493.1"/>
    </source>
</evidence>
<name>A0A095ZIF1_9BACT</name>
<evidence type="ECO:0000313" key="2">
    <source>
        <dbReference type="Proteomes" id="UP000029556"/>
    </source>
</evidence>
<organism evidence="1 2">
    <name type="scientific">Hoylesella buccalis DNF00853</name>
    <dbReference type="NCBI Taxonomy" id="1401074"/>
    <lineage>
        <taxon>Bacteria</taxon>
        <taxon>Pseudomonadati</taxon>
        <taxon>Bacteroidota</taxon>
        <taxon>Bacteroidia</taxon>
        <taxon>Bacteroidales</taxon>
        <taxon>Prevotellaceae</taxon>
        <taxon>Hoylesella</taxon>
    </lineage>
</organism>
<reference evidence="1 2" key="1">
    <citation type="submission" date="2014-07" db="EMBL/GenBank/DDBJ databases">
        <authorList>
            <person name="McCorrison J."/>
            <person name="Sanka R."/>
            <person name="Torralba M."/>
            <person name="Gillis M."/>
            <person name="Haft D.H."/>
            <person name="Methe B."/>
            <person name="Sutton G."/>
            <person name="Nelson K.E."/>
        </authorList>
    </citation>
    <scope>NUCLEOTIDE SEQUENCE [LARGE SCALE GENOMIC DNA]</scope>
    <source>
        <strain evidence="1 2">DNF00853</strain>
    </source>
</reference>
<sequence>MRNKPKVIYLEDALDFIESLPTSAGDKLLEIVKRIEGGEKNSKLFKKLDDSDIWEFRSLYNKIAYRLFAFWDTKEETLVIATHGIIKKTQKTPPKEIVKAERIRLEYFKDKGEKI</sequence>
<accession>A0A095ZIF1</accession>
<dbReference type="RefSeq" id="WP_036873253.1">
    <property type="nucleotide sequence ID" value="NZ_JRNN01000067.1"/>
</dbReference>
<proteinExistence type="predicted"/>
<comment type="caution">
    <text evidence="1">The sequence shown here is derived from an EMBL/GenBank/DDBJ whole genome shotgun (WGS) entry which is preliminary data.</text>
</comment>
<dbReference type="Proteomes" id="UP000029556">
    <property type="component" value="Unassembled WGS sequence"/>
</dbReference>
<protein>
    <submittedName>
        <fullName evidence="1">Toxin RelE</fullName>
    </submittedName>
</protein>